<dbReference type="AlphaFoldDB" id="K3WF72"/>
<feature type="compositionally biased region" description="Acidic residues" evidence="1">
    <location>
        <begin position="60"/>
        <end position="69"/>
    </location>
</feature>
<reference evidence="2" key="3">
    <citation type="submission" date="2015-02" db="UniProtKB">
        <authorList>
            <consortium name="EnsemblProtists"/>
        </authorList>
    </citation>
    <scope>IDENTIFICATION</scope>
    <source>
        <strain evidence="2">DAOM BR144</strain>
    </source>
</reference>
<feature type="compositionally biased region" description="Acidic residues" evidence="1">
    <location>
        <begin position="7"/>
        <end position="17"/>
    </location>
</feature>
<dbReference type="Proteomes" id="UP000019132">
    <property type="component" value="Unassembled WGS sequence"/>
</dbReference>
<protein>
    <submittedName>
        <fullName evidence="2">Uncharacterized protein</fullName>
    </submittedName>
</protein>
<proteinExistence type="predicted"/>
<evidence type="ECO:0000313" key="2">
    <source>
        <dbReference type="EnsemblProtists" id="PYU1_T003613"/>
    </source>
</evidence>
<reference evidence="3" key="2">
    <citation type="submission" date="2010-04" db="EMBL/GenBank/DDBJ databases">
        <authorList>
            <person name="Buell R."/>
            <person name="Hamilton J."/>
            <person name="Hostetler J."/>
        </authorList>
    </citation>
    <scope>NUCLEOTIDE SEQUENCE [LARGE SCALE GENOMIC DNA]</scope>
    <source>
        <strain evidence="3">DAOM:BR144</strain>
    </source>
</reference>
<dbReference type="VEuPathDB" id="FungiDB:PYU1_G003603"/>
<dbReference type="EnsemblProtists" id="PYU1_T003613">
    <property type="protein sequence ID" value="PYU1_T003613"/>
    <property type="gene ID" value="PYU1_G003603"/>
</dbReference>
<evidence type="ECO:0000313" key="3">
    <source>
        <dbReference type="Proteomes" id="UP000019132"/>
    </source>
</evidence>
<dbReference type="HOGENOM" id="CLU_2283094_0_0_1"/>
<accession>K3WF72</accession>
<name>K3WF72_GLOUD</name>
<evidence type="ECO:0000256" key="1">
    <source>
        <dbReference type="SAM" id="MobiDB-lite"/>
    </source>
</evidence>
<dbReference type="InParanoid" id="K3WF72"/>
<organism evidence="2 3">
    <name type="scientific">Globisporangium ultimum (strain ATCC 200006 / CBS 805.95 / DAOM BR144)</name>
    <name type="common">Pythium ultimum</name>
    <dbReference type="NCBI Taxonomy" id="431595"/>
    <lineage>
        <taxon>Eukaryota</taxon>
        <taxon>Sar</taxon>
        <taxon>Stramenopiles</taxon>
        <taxon>Oomycota</taxon>
        <taxon>Peronosporomycetes</taxon>
        <taxon>Pythiales</taxon>
        <taxon>Pythiaceae</taxon>
        <taxon>Globisporangium</taxon>
    </lineage>
</organism>
<reference evidence="3" key="1">
    <citation type="journal article" date="2010" name="Genome Biol.">
        <title>Genome sequence of the necrotrophic plant pathogen Pythium ultimum reveals original pathogenicity mechanisms and effector repertoire.</title>
        <authorList>
            <person name="Levesque C.A."/>
            <person name="Brouwer H."/>
            <person name="Cano L."/>
            <person name="Hamilton J.P."/>
            <person name="Holt C."/>
            <person name="Huitema E."/>
            <person name="Raffaele S."/>
            <person name="Robideau G.P."/>
            <person name="Thines M."/>
            <person name="Win J."/>
            <person name="Zerillo M.M."/>
            <person name="Beakes G.W."/>
            <person name="Boore J.L."/>
            <person name="Busam D."/>
            <person name="Dumas B."/>
            <person name="Ferriera S."/>
            <person name="Fuerstenberg S.I."/>
            <person name="Gachon C.M."/>
            <person name="Gaulin E."/>
            <person name="Govers F."/>
            <person name="Grenville-Briggs L."/>
            <person name="Horner N."/>
            <person name="Hostetler J."/>
            <person name="Jiang R.H."/>
            <person name="Johnson J."/>
            <person name="Krajaejun T."/>
            <person name="Lin H."/>
            <person name="Meijer H.J."/>
            <person name="Moore B."/>
            <person name="Morris P."/>
            <person name="Phuntmart V."/>
            <person name="Puiu D."/>
            <person name="Shetty J."/>
            <person name="Stajich J.E."/>
            <person name="Tripathy S."/>
            <person name="Wawra S."/>
            <person name="van West P."/>
            <person name="Whitty B.R."/>
            <person name="Coutinho P.M."/>
            <person name="Henrissat B."/>
            <person name="Martin F."/>
            <person name="Thomas P.D."/>
            <person name="Tyler B.M."/>
            <person name="De Vries R.P."/>
            <person name="Kamoun S."/>
            <person name="Yandell M."/>
            <person name="Tisserat N."/>
            <person name="Buell C.R."/>
        </authorList>
    </citation>
    <scope>NUCLEOTIDE SEQUENCE</scope>
    <source>
        <strain evidence="3">DAOM:BR144</strain>
    </source>
</reference>
<sequence length="102" mass="11392">MEPSVFNDEEGDDESGADDSKPSAMEVEDDEDSVVAPYPSVDGMDHDAQDDDTTARGTFDNDEGADEDREEKQAQLRSLRFEYNVVHLPGRLDQKRVSKRAV</sequence>
<keyword evidence="3" id="KW-1185">Reference proteome</keyword>
<dbReference type="EMBL" id="GL376638">
    <property type="status" value="NOT_ANNOTATED_CDS"/>
    <property type="molecule type" value="Genomic_DNA"/>
</dbReference>
<feature type="region of interest" description="Disordered" evidence="1">
    <location>
        <begin position="1"/>
        <end position="75"/>
    </location>
</feature>